<dbReference type="InterPro" id="IPR051202">
    <property type="entry name" value="Peptidase_C40"/>
</dbReference>
<dbReference type="RefSeq" id="WP_188255303.1">
    <property type="nucleotide sequence ID" value="NZ_JABVCF010000007.1"/>
</dbReference>
<dbReference type="EMBL" id="JAGWCR010000007">
    <property type="protein sequence ID" value="MBS3649736.1"/>
    <property type="molecule type" value="Genomic_DNA"/>
</dbReference>
<dbReference type="SUPFAM" id="SSF54001">
    <property type="entry name" value="Cysteine proteinases"/>
    <property type="match status" value="1"/>
</dbReference>
<comment type="caution">
    <text evidence="7">The sequence shown here is derived from an EMBL/GenBank/DDBJ whole genome shotgun (WGS) entry which is preliminary data.</text>
</comment>
<dbReference type="PANTHER" id="PTHR47053">
    <property type="entry name" value="MUREIN DD-ENDOPEPTIDASE MEPH-RELATED"/>
    <property type="match status" value="1"/>
</dbReference>
<keyword evidence="8" id="KW-1185">Reference proteome</keyword>
<accession>A0A942E2C1</accession>
<name>A0A942E2C1_9HYPH</name>
<evidence type="ECO:0000256" key="1">
    <source>
        <dbReference type="ARBA" id="ARBA00007074"/>
    </source>
</evidence>
<evidence type="ECO:0000259" key="6">
    <source>
        <dbReference type="PROSITE" id="PS51935"/>
    </source>
</evidence>
<dbReference type="InterPro" id="IPR038765">
    <property type="entry name" value="Papain-like_cys_pep_sf"/>
</dbReference>
<dbReference type="GO" id="GO:0006508">
    <property type="term" value="P:proteolysis"/>
    <property type="evidence" value="ECO:0007669"/>
    <property type="project" value="UniProtKB-KW"/>
</dbReference>
<dbReference type="InterPro" id="IPR041382">
    <property type="entry name" value="SH3_16"/>
</dbReference>
<dbReference type="PROSITE" id="PS51935">
    <property type="entry name" value="NLPC_P60"/>
    <property type="match status" value="1"/>
</dbReference>
<keyword evidence="4" id="KW-0788">Thiol protease</keyword>
<reference evidence="7" key="1">
    <citation type="submission" date="2021-04" db="EMBL/GenBank/DDBJ databases">
        <title>Pseudaminobacter soli sp. nov., isolated from paddy soil contaminated by heavy metals.</title>
        <authorList>
            <person name="Zhang K."/>
        </authorList>
    </citation>
    <scope>NUCLEOTIDE SEQUENCE</scope>
    <source>
        <strain evidence="7">19-2017</strain>
    </source>
</reference>
<evidence type="ECO:0000256" key="4">
    <source>
        <dbReference type="ARBA" id="ARBA00022807"/>
    </source>
</evidence>
<comment type="similarity">
    <text evidence="1">Belongs to the peptidase C40 family.</text>
</comment>
<keyword evidence="2" id="KW-0645">Protease</keyword>
<organism evidence="7 8">
    <name type="scientific">Pseudaminobacter soli</name>
    <name type="common">ex Zhang et al. 2022</name>
    <dbReference type="NCBI Taxonomy" id="2831468"/>
    <lineage>
        <taxon>Bacteria</taxon>
        <taxon>Pseudomonadati</taxon>
        <taxon>Pseudomonadota</taxon>
        <taxon>Alphaproteobacteria</taxon>
        <taxon>Hyphomicrobiales</taxon>
        <taxon>Phyllobacteriaceae</taxon>
        <taxon>Pseudaminobacter</taxon>
    </lineage>
</organism>
<dbReference type="Proteomes" id="UP000680348">
    <property type="component" value="Unassembled WGS sequence"/>
</dbReference>
<sequence length="289" mass="31558">MTLRDPRLHAYRPDLADLRLKGLVEAERFVEGRPATVSAPVADMRAASRPDSGINTQLLRGDTVTVFDTSEGYAWVQADFDGYVGYLAEGDLSPTGSQPTHRVIVPRTFLYPGPDLRFPRIEALTIGSELGVLATAETRGTRYAQLDSGGWVVESHLGAKDSFASDYVAIAETLLNTPYLWGGTSAFGIDCSGLVQLSQRLAGRSAPRDSDMQANGLGSPLEPGPDYRNLSRGDLVFWKGHVAIMTDPETIIHATGSTMMVTREPLKEAIERIRRFYGDPTGFRRPELA</sequence>
<evidence type="ECO:0000313" key="8">
    <source>
        <dbReference type="Proteomes" id="UP000680348"/>
    </source>
</evidence>
<dbReference type="Pfam" id="PF18348">
    <property type="entry name" value="SH3_16"/>
    <property type="match status" value="1"/>
</dbReference>
<feature type="region of interest" description="Disordered" evidence="5">
    <location>
        <begin position="205"/>
        <end position="225"/>
    </location>
</feature>
<evidence type="ECO:0000256" key="5">
    <source>
        <dbReference type="SAM" id="MobiDB-lite"/>
    </source>
</evidence>
<dbReference type="AlphaFoldDB" id="A0A942E2C1"/>
<evidence type="ECO:0000256" key="2">
    <source>
        <dbReference type="ARBA" id="ARBA00022670"/>
    </source>
</evidence>
<keyword evidence="3" id="KW-0378">Hydrolase</keyword>
<dbReference type="InterPro" id="IPR000064">
    <property type="entry name" value="NLP_P60_dom"/>
</dbReference>
<gene>
    <name evidence="7" type="ORF">KEU06_14075</name>
</gene>
<dbReference type="Gene3D" id="2.30.30.40">
    <property type="entry name" value="SH3 Domains"/>
    <property type="match status" value="1"/>
</dbReference>
<dbReference type="PANTHER" id="PTHR47053:SF1">
    <property type="entry name" value="MUREIN DD-ENDOPEPTIDASE MEPH-RELATED"/>
    <property type="match status" value="1"/>
</dbReference>
<dbReference type="GO" id="GO:0008234">
    <property type="term" value="F:cysteine-type peptidase activity"/>
    <property type="evidence" value="ECO:0007669"/>
    <property type="project" value="UniProtKB-KW"/>
</dbReference>
<dbReference type="Gene3D" id="3.90.1720.10">
    <property type="entry name" value="endopeptidase domain like (from Nostoc punctiforme)"/>
    <property type="match status" value="1"/>
</dbReference>
<dbReference type="Pfam" id="PF00877">
    <property type="entry name" value="NLPC_P60"/>
    <property type="match status" value="1"/>
</dbReference>
<evidence type="ECO:0000313" key="7">
    <source>
        <dbReference type="EMBL" id="MBS3649736.1"/>
    </source>
</evidence>
<feature type="domain" description="NlpC/P60" evidence="6">
    <location>
        <begin position="161"/>
        <end position="288"/>
    </location>
</feature>
<proteinExistence type="inferred from homology"/>
<protein>
    <submittedName>
        <fullName evidence="7">C40 family peptidase</fullName>
    </submittedName>
</protein>
<evidence type="ECO:0000256" key="3">
    <source>
        <dbReference type="ARBA" id="ARBA00022801"/>
    </source>
</evidence>